<dbReference type="AlphaFoldDB" id="A0AB38DRH5"/>
<keyword evidence="6 9" id="KW-0812">Transmembrane</keyword>
<keyword evidence="5" id="KW-0997">Cell inner membrane</keyword>
<dbReference type="Pfam" id="PF03739">
    <property type="entry name" value="LptF_LptG"/>
    <property type="match status" value="1"/>
</dbReference>
<dbReference type="GO" id="GO:0015920">
    <property type="term" value="P:lipopolysaccharide transport"/>
    <property type="evidence" value="ECO:0007669"/>
    <property type="project" value="TreeGrafter"/>
</dbReference>
<feature type="transmembrane region" description="Helical" evidence="9">
    <location>
        <begin position="320"/>
        <end position="337"/>
    </location>
</feature>
<proteinExistence type="predicted"/>
<name>A0AB38DRH5_9NEIS</name>
<accession>A0AB38DRH5</accession>
<gene>
    <name evidence="10" type="primary">lptF</name>
    <name evidence="10" type="ORF">SAMEA4504057_01345</name>
</gene>
<evidence type="ECO:0000256" key="8">
    <source>
        <dbReference type="ARBA" id="ARBA00023136"/>
    </source>
</evidence>
<protein>
    <recommendedName>
        <fullName evidence="2">Lipopolysaccharide export system permease protein LptF</fullName>
    </recommendedName>
</protein>
<feature type="transmembrane region" description="Helical" evidence="9">
    <location>
        <begin position="121"/>
        <end position="143"/>
    </location>
</feature>
<evidence type="ECO:0000313" key="10">
    <source>
        <dbReference type="EMBL" id="SNU79839.1"/>
    </source>
</evidence>
<evidence type="ECO:0000256" key="3">
    <source>
        <dbReference type="ARBA" id="ARBA00022448"/>
    </source>
</evidence>
<organism evidence="10 11">
    <name type="scientific">Neisseria zoodegmatis</name>
    <dbReference type="NCBI Taxonomy" id="326523"/>
    <lineage>
        <taxon>Bacteria</taxon>
        <taxon>Pseudomonadati</taxon>
        <taxon>Pseudomonadota</taxon>
        <taxon>Betaproteobacteria</taxon>
        <taxon>Neisseriales</taxon>
        <taxon>Neisseriaceae</taxon>
        <taxon>Neisseria</taxon>
    </lineage>
</organism>
<sequence>MSGRLKLFRRHEHPLLHRKLQNFMIYQRNFIKELSFTAVGIFVVLLAVLVSTQAINLLGRAADGRVAIDAVAALVGFWVIGMTPLLLVLTAYISILTVLTRYWRDSEMSVWLSCGLALKQWIRPVLQFAVPFAVLIAVMQLFVMPWAELRSREFAEILKQKQELSLVEAGEFRTLGKRNGRVYFVETFDVDSGTMKNLFLREQDDKGNDNIVFAKEGTFSLKDNKRTLELSNGYRYSGTPGKADYNQVSFQHLSLIISTTPKIIDPISHRRTIPTEKLFGSSNPQYQAELMWRLSLPISVLLLSILAVPLSYFNPRTGHTYNILFAIGLYLIYQNGLTFLRNAVEDGKLNFWLGMLPMHILIAFIAFILLRVRSMPAQPFWQAVKLSLKGGAK</sequence>
<comment type="subcellular location">
    <subcellularLocation>
        <location evidence="1">Cell inner membrane</location>
        <topology evidence="1">Multi-pass membrane protein</topology>
    </subcellularLocation>
</comment>
<evidence type="ECO:0000256" key="7">
    <source>
        <dbReference type="ARBA" id="ARBA00022989"/>
    </source>
</evidence>
<dbReference type="PANTHER" id="PTHR33529">
    <property type="entry name" value="SLR0882 PROTEIN-RELATED"/>
    <property type="match status" value="1"/>
</dbReference>
<feature type="transmembrane region" description="Helical" evidence="9">
    <location>
        <begin position="290"/>
        <end position="313"/>
    </location>
</feature>
<evidence type="ECO:0000256" key="6">
    <source>
        <dbReference type="ARBA" id="ARBA00022692"/>
    </source>
</evidence>
<feature type="transmembrane region" description="Helical" evidence="9">
    <location>
        <begin position="75"/>
        <end position="100"/>
    </location>
</feature>
<reference evidence="10 11" key="1">
    <citation type="submission" date="2017-06" db="EMBL/GenBank/DDBJ databases">
        <authorList>
            <consortium name="Pathogen Informatics"/>
        </authorList>
    </citation>
    <scope>NUCLEOTIDE SEQUENCE [LARGE SCALE GENOMIC DNA]</scope>
    <source>
        <strain evidence="10 11">NCTC12230</strain>
    </source>
</reference>
<keyword evidence="4" id="KW-1003">Cell membrane</keyword>
<feature type="transmembrane region" description="Helical" evidence="9">
    <location>
        <begin position="34"/>
        <end position="55"/>
    </location>
</feature>
<evidence type="ECO:0000256" key="1">
    <source>
        <dbReference type="ARBA" id="ARBA00004429"/>
    </source>
</evidence>
<evidence type="ECO:0000256" key="5">
    <source>
        <dbReference type="ARBA" id="ARBA00022519"/>
    </source>
</evidence>
<keyword evidence="8 9" id="KW-0472">Membrane</keyword>
<dbReference type="Proteomes" id="UP000215033">
    <property type="component" value="Chromosome 1"/>
</dbReference>
<evidence type="ECO:0000256" key="4">
    <source>
        <dbReference type="ARBA" id="ARBA00022475"/>
    </source>
</evidence>
<keyword evidence="3" id="KW-0813">Transport</keyword>
<dbReference type="PANTHER" id="PTHR33529:SF7">
    <property type="entry name" value="LIPOPOLYSACCHARIDE EXPORT SYSTEM PERMEASE PROTEIN LPTF"/>
    <property type="match status" value="1"/>
</dbReference>
<dbReference type="EMBL" id="LT906434">
    <property type="protein sequence ID" value="SNU79839.1"/>
    <property type="molecule type" value="Genomic_DNA"/>
</dbReference>
<keyword evidence="7 9" id="KW-1133">Transmembrane helix</keyword>
<dbReference type="NCBIfam" id="TIGR04407">
    <property type="entry name" value="LptF_YjgP"/>
    <property type="match status" value="1"/>
</dbReference>
<feature type="transmembrane region" description="Helical" evidence="9">
    <location>
        <begin position="349"/>
        <end position="370"/>
    </location>
</feature>
<evidence type="ECO:0000313" key="11">
    <source>
        <dbReference type="Proteomes" id="UP000215033"/>
    </source>
</evidence>
<evidence type="ECO:0000256" key="9">
    <source>
        <dbReference type="SAM" id="Phobius"/>
    </source>
</evidence>
<dbReference type="KEGG" id="nzo:SAMEA4504057_1345"/>
<dbReference type="InterPro" id="IPR005495">
    <property type="entry name" value="LptG/LptF_permease"/>
</dbReference>
<dbReference type="GO" id="GO:0055085">
    <property type="term" value="P:transmembrane transport"/>
    <property type="evidence" value="ECO:0007669"/>
    <property type="project" value="InterPro"/>
</dbReference>
<dbReference type="GO" id="GO:0043190">
    <property type="term" value="C:ATP-binding cassette (ABC) transporter complex"/>
    <property type="evidence" value="ECO:0007669"/>
    <property type="project" value="InterPro"/>
</dbReference>
<dbReference type="InterPro" id="IPR030922">
    <property type="entry name" value="LptF"/>
</dbReference>
<evidence type="ECO:0000256" key="2">
    <source>
        <dbReference type="ARBA" id="ARBA00014213"/>
    </source>
</evidence>